<dbReference type="Proteomes" id="UP000593571">
    <property type="component" value="Unassembled WGS sequence"/>
</dbReference>
<dbReference type="AlphaFoldDB" id="A0A7J8HPK4"/>
<reference evidence="2 3" key="1">
    <citation type="journal article" date="2020" name="Nature">
        <title>Six reference-quality genomes reveal evolution of bat adaptations.</title>
        <authorList>
            <person name="Jebb D."/>
            <person name="Huang Z."/>
            <person name="Pippel M."/>
            <person name="Hughes G.M."/>
            <person name="Lavrichenko K."/>
            <person name="Devanna P."/>
            <person name="Winkler S."/>
            <person name="Jermiin L.S."/>
            <person name="Skirmuntt E.C."/>
            <person name="Katzourakis A."/>
            <person name="Burkitt-Gray L."/>
            <person name="Ray D.A."/>
            <person name="Sullivan K.A.M."/>
            <person name="Roscito J.G."/>
            <person name="Kirilenko B.M."/>
            <person name="Davalos L.M."/>
            <person name="Corthals A.P."/>
            <person name="Power M.L."/>
            <person name="Jones G."/>
            <person name="Ransome R.D."/>
            <person name="Dechmann D.K.N."/>
            <person name="Locatelli A.G."/>
            <person name="Puechmaille S.J."/>
            <person name="Fedrigo O."/>
            <person name="Jarvis E.D."/>
            <person name="Hiller M."/>
            <person name="Vernes S.C."/>
            <person name="Myers E.W."/>
            <person name="Teeling E.C."/>
        </authorList>
    </citation>
    <scope>NUCLEOTIDE SEQUENCE [LARGE SCALE GENOMIC DNA]</scope>
    <source>
        <strain evidence="2">MRouAeg1</strain>
        <tissue evidence="2">Muscle</tissue>
    </source>
</reference>
<comment type="caution">
    <text evidence="2">The sequence shown here is derived from an EMBL/GenBank/DDBJ whole genome shotgun (WGS) entry which is preliminary data.</text>
</comment>
<evidence type="ECO:0000313" key="2">
    <source>
        <dbReference type="EMBL" id="KAF6473931.1"/>
    </source>
</evidence>
<evidence type="ECO:0000259" key="1">
    <source>
        <dbReference type="Pfam" id="PF24601"/>
    </source>
</evidence>
<proteinExistence type="predicted"/>
<dbReference type="Pfam" id="PF24601">
    <property type="entry name" value="TPR_DOP1"/>
    <property type="match status" value="1"/>
</dbReference>
<sequence length="779" mass="87053">MTVCCCVTDCYLQNVAISTLLEVINHSQSLALVIEDKMKRYKTAGYNPFSGRLQMVTAPPVAPGVLKVVAERTDFYQRVARVLWNQLNKETREHHITCVELFYRLHCLAPTANICEDIICHALLDSDKGTRLEALFRFSVIWHLTREIQGSRVTSHNRSFDRSLFVVLDSLTCTDGAISAAAQGWLVRALSLGDVARILEPVLLLLLQPIPAAGRGYPRRSALLAAFQADACKSSARLGLARVDSDRTQASESLSSDEEADLELQALASSRLLKQQRDRQETAEALFKHVLLYLQPYDSRRVLYAFSVLEAVLKANPKEFIEAVSRTSMDTSSTAHLNLISNLLARHQEALVGQSFYGKLQTQPPNVCPHSLLIELLTYLCLSFLRSYYPCYLKVSHRDALGNRDVQVKSVEVLIRIMTQLVSVAKSAEGQNAESIHGLLQRCQVQEFVLLSLSASMYTSQKRYGPATAERGRAVREDSLFEESLINLGQDQVWSEHPLQIELLKLLQVLIVLEHHLGQVLEEADAQPDLSREWRRALSFQQAISAGQYVRPHPLPSQGLLVSAVVRGLQPAYGYGMHPAWVSLVTHSLPYFGKSLGWTVTPFVVQICKNLDELVKQYESESAKLSISITSKRENISPDYPLTLLEGLTTISHFCLLEQPNQNKKTTAASDPSNLKNAKNAILEELPRIVNTMALLWNVLRREEAQKRPVDLLGATKGSSSVYFKTTKTIRQKILEFLNPLTAHLGVQLIAAVAAVWSRKKVQRHSKMKVTLEADVGNC</sequence>
<evidence type="ECO:0000313" key="3">
    <source>
        <dbReference type="Proteomes" id="UP000593571"/>
    </source>
</evidence>
<dbReference type="EMBL" id="JACASE010000004">
    <property type="protein sequence ID" value="KAF6473931.1"/>
    <property type="molecule type" value="Genomic_DNA"/>
</dbReference>
<dbReference type="InterPro" id="IPR056459">
    <property type="entry name" value="TPR_DOP1"/>
</dbReference>
<protein>
    <submittedName>
        <fullName evidence="2">DOP1 leucine zipper like protein B</fullName>
    </submittedName>
</protein>
<dbReference type="GO" id="GO:0006895">
    <property type="term" value="P:Golgi to endosome transport"/>
    <property type="evidence" value="ECO:0007669"/>
    <property type="project" value="InterPro"/>
</dbReference>
<feature type="domain" description="DOP1-like TPR" evidence="1">
    <location>
        <begin position="285"/>
        <end position="658"/>
    </location>
</feature>
<organism evidence="2 3">
    <name type="scientific">Rousettus aegyptiacus</name>
    <name type="common">Egyptian fruit bat</name>
    <name type="synonym">Pteropus aegyptiacus</name>
    <dbReference type="NCBI Taxonomy" id="9407"/>
    <lineage>
        <taxon>Eukaryota</taxon>
        <taxon>Metazoa</taxon>
        <taxon>Chordata</taxon>
        <taxon>Craniata</taxon>
        <taxon>Vertebrata</taxon>
        <taxon>Euteleostomi</taxon>
        <taxon>Mammalia</taxon>
        <taxon>Eutheria</taxon>
        <taxon>Laurasiatheria</taxon>
        <taxon>Chiroptera</taxon>
        <taxon>Yinpterochiroptera</taxon>
        <taxon>Pteropodoidea</taxon>
        <taxon>Pteropodidae</taxon>
        <taxon>Rousettinae</taxon>
        <taxon>Rousettus</taxon>
    </lineage>
</organism>
<gene>
    <name evidence="2" type="ORF">HJG63_004074</name>
</gene>
<dbReference type="PANTHER" id="PTHR14042">
    <property type="entry name" value="DOPEY-RELATED"/>
    <property type="match status" value="1"/>
</dbReference>
<dbReference type="GO" id="GO:0005829">
    <property type="term" value="C:cytosol"/>
    <property type="evidence" value="ECO:0007669"/>
    <property type="project" value="GOC"/>
</dbReference>
<name>A0A7J8HPK4_ROUAE</name>
<accession>A0A7J8HPK4</accession>
<dbReference type="GO" id="GO:0005802">
    <property type="term" value="C:trans-Golgi network"/>
    <property type="evidence" value="ECO:0007669"/>
    <property type="project" value="TreeGrafter"/>
</dbReference>
<dbReference type="GO" id="GO:0005768">
    <property type="term" value="C:endosome"/>
    <property type="evidence" value="ECO:0007669"/>
    <property type="project" value="TreeGrafter"/>
</dbReference>
<dbReference type="InterPro" id="IPR040314">
    <property type="entry name" value="DOP1"/>
</dbReference>
<dbReference type="PANTHER" id="PTHR14042:SF23">
    <property type="entry name" value="PROTEIN DOPEY-2"/>
    <property type="match status" value="1"/>
</dbReference>
<keyword evidence="3" id="KW-1185">Reference proteome</keyword>